<organism evidence="3 4">
    <name type="scientific">Zymobacter palmae</name>
    <dbReference type="NCBI Taxonomy" id="33074"/>
    <lineage>
        <taxon>Bacteria</taxon>
        <taxon>Pseudomonadati</taxon>
        <taxon>Pseudomonadota</taxon>
        <taxon>Gammaproteobacteria</taxon>
        <taxon>Oceanospirillales</taxon>
        <taxon>Halomonadaceae</taxon>
        <taxon>Zymobacter group</taxon>
        <taxon>Zymobacter</taxon>
    </lineage>
</organism>
<dbReference type="KEGG" id="zpl:ZBT109_2041"/>
<name>A0A348HGN5_9GAMM</name>
<evidence type="ECO:0000259" key="2">
    <source>
        <dbReference type="Pfam" id="PF09160"/>
    </source>
</evidence>
<reference evidence="3 4" key="1">
    <citation type="submission" date="2018-09" db="EMBL/GenBank/DDBJ databases">
        <title>Zymobacter palmae IAM14233 (=T109) whole genome analysis.</title>
        <authorList>
            <person name="Yanase H."/>
        </authorList>
    </citation>
    <scope>NUCLEOTIDE SEQUENCE [LARGE SCALE GENOMIC DNA]</scope>
    <source>
        <strain evidence="3 4">IAM14233</strain>
    </source>
</reference>
<dbReference type="AlphaFoldDB" id="A0A348HGN5"/>
<dbReference type="Proteomes" id="UP000267342">
    <property type="component" value="Chromosome"/>
</dbReference>
<dbReference type="STRING" id="1123510.GCA_000620025_01201"/>
<keyword evidence="4" id="KW-1185">Reference proteome</keyword>
<feature type="domain" description="Fimbrial-type adhesion" evidence="1">
    <location>
        <begin position="202"/>
        <end position="334"/>
    </location>
</feature>
<dbReference type="OrthoDB" id="6513174at2"/>
<sequence>MRNAMTTLLLDRRAHPRLKRAVVLTALLVGSLALPLTASAYTCRYRSTAPNGLALQVIKGNSNATIQVPVSNTAETGQTNIIDLSSYIECKNDIPQSYSDYMDLQQATTILSNNFDVKVKARSNEYSVPFSGNANILTLPRGGSGSYAPIPLQIYYYMKEIPGEKVAIKKGQTIGAIRAHHHSIPVEGDYIFTWNFVAANETIVTSGGCAINNGDAIEIDFGSVNQKQLSSTATTRSVSRYIPYKCRSNSVTMGIQLSLVADSPSFSSSLIKTSNSAIGIKTMRGGDALTPYNNAIHSTITQGMGGDNFTFSLLKQEGTTPSTGAFTGSATLIMSAD</sequence>
<dbReference type="SUPFAM" id="SSF49401">
    <property type="entry name" value="Bacterial adhesins"/>
    <property type="match status" value="2"/>
</dbReference>
<dbReference type="InterPro" id="IPR036937">
    <property type="entry name" value="Adhesion_dom_fimbrial_sf"/>
</dbReference>
<dbReference type="GO" id="GO:0009289">
    <property type="term" value="C:pilus"/>
    <property type="evidence" value="ECO:0007669"/>
    <property type="project" value="InterPro"/>
</dbReference>
<dbReference type="InterPro" id="IPR000259">
    <property type="entry name" value="Adhesion_dom_fimbrial"/>
</dbReference>
<dbReference type="EMBL" id="AP018933">
    <property type="protein sequence ID" value="BBG30787.1"/>
    <property type="molecule type" value="Genomic_DNA"/>
</dbReference>
<dbReference type="Pfam" id="PF00419">
    <property type="entry name" value="Fimbrial"/>
    <property type="match status" value="1"/>
</dbReference>
<evidence type="ECO:0000313" key="3">
    <source>
        <dbReference type="EMBL" id="BBG30787.1"/>
    </source>
</evidence>
<dbReference type="GO" id="GO:0007155">
    <property type="term" value="P:cell adhesion"/>
    <property type="evidence" value="ECO:0007669"/>
    <property type="project" value="InterPro"/>
</dbReference>
<feature type="domain" description="FimH mannose-binding" evidence="2">
    <location>
        <begin position="60"/>
        <end position="195"/>
    </location>
</feature>
<dbReference type="InterPro" id="IPR015243">
    <property type="entry name" value="FimH_man-bd"/>
</dbReference>
<protein>
    <submittedName>
        <fullName evidence="3">P pilus assembly protein, pilin FimA</fullName>
    </submittedName>
</protein>
<evidence type="ECO:0000259" key="1">
    <source>
        <dbReference type="Pfam" id="PF00419"/>
    </source>
</evidence>
<dbReference type="Gene3D" id="2.60.40.1090">
    <property type="entry name" value="Fimbrial-type adhesion domain"/>
    <property type="match status" value="2"/>
</dbReference>
<proteinExistence type="predicted"/>
<dbReference type="InterPro" id="IPR008966">
    <property type="entry name" value="Adhesion_dom_sf"/>
</dbReference>
<accession>A0A348HGN5</accession>
<dbReference type="Pfam" id="PF09160">
    <property type="entry name" value="FimH_man-bind"/>
    <property type="match status" value="1"/>
</dbReference>
<evidence type="ECO:0000313" key="4">
    <source>
        <dbReference type="Proteomes" id="UP000267342"/>
    </source>
</evidence>
<gene>
    <name evidence="3" type="ORF">ZBT109_2041</name>
</gene>